<evidence type="ECO:0000256" key="1">
    <source>
        <dbReference type="SAM" id="Phobius"/>
    </source>
</evidence>
<dbReference type="Proteomes" id="UP001162480">
    <property type="component" value="Chromosome 14"/>
</dbReference>
<evidence type="ECO:0000313" key="2">
    <source>
        <dbReference type="EMBL" id="CAI9732812.1"/>
    </source>
</evidence>
<evidence type="ECO:0000313" key="3">
    <source>
        <dbReference type="Proteomes" id="UP001162480"/>
    </source>
</evidence>
<keyword evidence="1" id="KW-0472">Membrane</keyword>
<accession>A0AA36BG79</accession>
<dbReference type="AlphaFoldDB" id="A0AA36BG79"/>
<reference evidence="2" key="1">
    <citation type="submission" date="2023-08" db="EMBL/GenBank/DDBJ databases">
        <authorList>
            <person name="Alioto T."/>
            <person name="Alioto T."/>
            <person name="Gomez Garrido J."/>
        </authorList>
    </citation>
    <scope>NUCLEOTIDE SEQUENCE</scope>
</reference>
<feature type="transmembrane region" description="Helical" evidence="1">
    <location>
        <begin position="53"/>
        <end position="78"/>
    </location>
</feature>
<protein>
    <submittedName>
        <fullName evidence="2">Uncharacterized protein</fullName>
    </submittedName>
</protein>
<proteinExistence type="predicted"/>
<name>A0AA36BG79_OCTVU</name>
<sequence>MYFCKCSQRKELEDKQKQVQQLTHTSTPLSVTTTSPDAVANVYAEVQCSDFVVLMYMVVHCGYETVPLAAIMIILLQFSAIGRDSDRNSE</sequence>
<keyword evidence="3" id="KW-1185">Reference proteome</keyword>
<dbReference type="EMBL" id="OX597827">
    <property type="protein sequence ID" value="CAI9732812.1"/>
    <property type="molecule type" value="Genomic_DNA"/>
</dbReference>
<gene>
    <name evidence="2" type="ORF">OCTVUL_1B012405</name>
</gene>
<keyword evidence="1" id="KW-0812">Transmembrane</keyword>
<organism evidence="2 3">
    <name type="scientific">Octopus vulgaris</name>
    <name type="common">Common octopus</name>
    <dbReference type="NCBI Taxonomy" id="6645"/>
    <lineage>
        <taxon>Eukaryota</taxon>
        <taxon>Metazoa</taxon>
        <taxon>Spiralia</taxon>
        <taxon>Lophotrochozoa</taxon>
        <taxon>Mollusca</taxon>
        <taxon>Cephalopoda</taxon>
        <taxon>Coleoidea</taxon>
        <taxon>Octopodiformes</taxon>
        <taxon>Octopoda</taxon>
        <taxon>Incirrata</taxon>
        <taxon>Octopodidae</taxon>
        <taxon>Octopus</taxon>
    </lineage>
</organism>
<keyword evidence="1" id="KW-1133">Transmembrane helix</keyword>